<name>A0A0H2KKE5_9MICO</name>
<dbReference type="RefSeq" id="WP_052877702.1">
    <property type="nucleotide sequence ID" value="NZ_JNBQ01000023.1"/>
</dbReference>
<dbReference type="InterPro" id="IPR013655">
    <property type="entry name" value="PAS_fold_3"/>
</dbReference>
<dbReference type="SUPFAM" id="SSF52172">
    <property type="entry name" value="CheY-like"/>
    <property type="match status" value="1"/>
</dbReference>
<dbReference type="AlphaFoldDB" id="A0A0H2KKE5"/>
<dbReference type="Pfam" id="PF03861">
    <property type="entry name" value="ANTAR"/>
    <property type="match status" value="1"/>
</dbReference>
<organism evidence="3 4">
    <name type="scientific">Cellulosimicrobium funkei</name>
    <dbReference type="NCBI Taxonomy" id="264251"/>
    <lineage>
        <taxon>Bacteria</taxon>
        <taxon>Bacillati</taxon>
        <taxon>Actinomycetota</taxon>
        <taxon>Actinomycetes</taxon>
        <taxon>Micrococcales</taxon>
        <taxon>Promicromonosporaceae</taxon>
        <taxon>Cellulosimicrobium</taxon>
    </lineage>
</organism>
<feature type="domain" description="ANTAR" evidence="2">
    <location>
        <begin position="143"/>
        <end position="204"/>
    </location>
</feature>
<gene>
    <name evidence="3" type="ORF">FB00_14995</name>
</gene>
<evidence type="ECO:0000313" key="4">
    <source>
        <dbReference type="Proteomes" id="UP000035265"/>
    </source>
</evidence>
<sequence length="246" mass="26081">MDAALPSDVAEPDGVVPPALADLLAALGPGDPQPVGRFRVDVATDTWWWSDEVYEMHGFAPGEVVPTTALVLSHKHPEDRERVASELAQAARTGEPFGSMHRIVDATGRTRTLAVAAQGRRLDGGASGAVVGYFVDLTTAHEEAARREATASIRAADASRSVIEQAKGVLMTAFAMGPDDAFELLRRRSNDVNVPVRELARRLVAGVVDGSITGVGLVDDAARRRIDRLLEGADGAGDEEPRGTLD</sequence>
<comment type="caution">
    <text evidence="3">The sequence shown here is derived from an EMBL/GenBank/DDBJ whole genome shotgun (WGS) entry which is preliminary data.</text>
</comment>
<evidence type="ECO:0000259" key="1">
    <source>
        <dbReference type="PROSITE" id="PS50112"/>
    </source>
</evidence>
<dbReference type="PROSITE" id="PS50921">
    <property type="entry name" value="ANTAR"/>
    <property type="match status" value="1"/>
</dbReference>
<dbReference type="InterPro" id="IPR036388">
    <property type="entry name" value="WH-like_DNA-bd_sf"/>
</dbReference>
<dbReference type="InterPro" id="IPR005561">
    <property type="entry name" value="ANTAR"/>
</dbReference>
<feature type="domain" description="PAS" evidence="1">
    <location>
        <begin position="38"/>
        <end position="94"/>
    </location>
</feature>
<dbReference type="InterPro" id="IPR011006">
    <property type="entry name" value="CheY-like_superfamily"/>
</dbReference>
<proteinExistence type="predicted"/>
<protein>
    <recommendedName>
        <fullName evidence="5">ANTAR domain-containing protein</fullName>
    </recommendedName>
</protein>
<keyword evidence="4" id="KW-1185">Reference proteome</keyword>
<dbReference type="Pfam" id="PF08447">
    <property type="entry name" value="PAS_3"/>
    <property type="match status" value="1"/>
</dbReference>
<dbReference type="CDD" id="cd00130">
    <property type="entry name" value="PAS"/>
    <property type="match status" value="1"/>
</dbReference>
<evidence type="ECO:0008006" key="5">
    <source>
        <dbReference type="Google" id="ProtNLM"/>
    </source>
</evidence>
<dbReference type="InterPro" id="IPR035965">
    <property type="entry name" value="PAS-like_dom_sf"/>
</dbReference>
<dbReference type="SUPFAM" id="SSF55785">
    <property type="entry name" value="PYP-like sensor domain (PAS domain)"/>
    <property type="match status" value="1"/>
</dbReference>
<dbReference type="SMART" id="SM01012">
    <property type="entry name" value="ANTAR"/>
    <property type="match status" value="1"/>
</dbReference>
<dbReference type="GO" id="GO:0003723">
    <property type="term" value="F:RNA binding"/>
    <property type="evidence" value="ECO:0007669"/>
    <property type="project" value="InterPro"/>
</dbReference>
<dbReference type="PATRIC" id="fig|264251.5.peg.3054"/>
<dbReference type="Gene3D" id="3.30.450.20">
    <property type="entry name" value="PAS domain"/>
    <property type="match status" value="1"/>
</dbReference>
<accession>A0A0H2KKE5</accession>
<dbReference type="PROSITE" id="PS50112">
    <property type="entry name" value="PAS"/>
    <property type="match status" value="1"/>
</dbReference>
<dbReference type="EMBL" id="JNBQ01000023">
    <property type="protein sequence ID" value="KLN33956.1"/>
    <property type="molecule type" value="Genomic_DNA"/>
</dbReference>
<evidence type="ECO:0000259" key="2">
    <source>
        <dbReference type="PROSITE" id="PS50921"/>
    </source>
</evidence>
<reference evidence="3 4" key="1">
    <citation type="submission" date="2014-05" db="EMBL/GenBank/DDBJ databases">
        <title>Cellulosimicrobium funkei U11 genome.</title>
        <authorList>
            <person name="Hu C."/>
            <person name="Gong Y."/>
            <person name="Wan W."/>
            <person name="Jiang M."/>
        </authorList>
    </citation>
    <scope>NUCLEOTIDE SEQUENCE [LARGE SCALE GENOMIC DNA]</scope>
    <source>
        <strain evidence="3 4">U11</strain>
    </source>
</reference>
<dbReference type="Gene3D" id="1.10.10.10">
    <property type="entry name" value="Winged helix-like DNA-binding domain superfamily/Winged helix DNA-binding domain"/>
    <property type="match status" value="1"/>
</dbReference>
<dbReference type="InterPro" id="IPR000014">
    <property type="entry name" value="PAS"/>
</dbReference>
<dbReference type="STRING" id="264251.FB00_14995"/>
<dbReference type="Proteomes" id="UP000035265">
    <property type="component" value="Unassembled WGS sequence"/>
</dbReference>
<evidence type="ECO:0000313" key="3">
    <source>
        <dbReference type="EMBL" id="KLN33956.1"/>
    </source>
</evidence>